<evidence type="ECO:0000256" key="1">
    <source>
        <dbReference type="ARBA" id="ARBA00004173"/>
    </source>
</evidence>
<dbReference type="GO" id="GO:0005739">
    <property type="term" value="C:mitochondrion"/>
    <property type="evidence" value="ECO:0007669"/>
    <property type="project" value="UniProtKB-SubCell"/>
</dbReference>
<keyword evidence="4" id="KW-0963">Cytoplasm</keyword>
<accession>A0AAV2QYT2</accession>
<reference evidence="7 8" key="1">
    <citation type="submission" date="2024-05" db="EMBL/GenBank/DDBJ databases">
        <authorList>
            <person name="Wallberg A."/>
        </authorList>
    </citation>
    <scope>NUCLEOTIDE SEQUENCE [LARGE SCALE GENOMIC DNA]</scope>
</reference>
<evidence type="ECO:0000256" key="2">
    <source>
        <dbReference type="ARBA" id="ARBA00004240"/>
    </source>
</evidence>
<evidence type="ECO:0000256" key="6">
    <source>
        <dbReference type="ARBA" id="ARBA00023128"/>
    </source>
</evidence>
<dbReference type="GO" id="GO:0005085">
    <property type="term" value="F:guanyl-nucleotide exchange factor activity"/>
    <property type="evidence" value="ECO:0007669"/>
    <property type="project" value="InterPro"/>
</dbReference>
<evidence type="ECO:0000256" key="3">
    <source>
        <dbReference type="ARBA" id="ARBA00004514"/>
    </source>
</evidence>
<dbReference type="InterPro" id="IPR000225">
    <property type="entry name" value="Armadillo"/>
</dbReference>
<dbReference type="AlphaFoldDB" id="A0AAV2QYT2"/>
<name>A0AAV2QYT2_MEGNR</name>
<dbReference type="InterPro" id="IPR011989">
    <property type="entry name" value="ARM-like"/>
</dbReference>
<evidence type="ECO:0000256" key="5">
    <source>
        <dbReference type="ARBA" id="ARBA00022824"/>
    </source>
</evidence>
<dbReference type="EMBL" id="CAXKWB010011577">
    <property type="protein sequence ID" value="CAL4101912.1"/>
    <property type="molecule type" value="Genomic_DNA"/>
</dbReference>
<dbReference type="SUPFAM" id="SSF48371">
    <property type="entry name" value="ARM repeat"/>
    <property type="match status" value="1"/>
</dbReference>
<sequence length="420" mass="45609">MEELTASLEKLRVAADKDKPKIPEPLDELINLIHLQDDSTEMCQKLVEDGVLPLVCSALQSNVPEAQAKAAEFVAEVAKVEVCRQGCVSSGLVPLLVDKMAATATPVALQACRALGNICYEHDGGRVSVMEAGGANQLLTLLQRAAGLPDTPQDHQLRLVATGFLLNLLNSYDTVQDQSMDAMLVDILCQYLDKFAEDEDIPTHVLLSLSCMADTEIGRSLVISRNITGQLVRVLKVNESAEVTETCLELITNLAETEIVKTQMSQGGICEAVVDVVKRHRNNPSSELSPPIIKTATDLIVLILVGDESMGVVYGNGEGPVYKELVDWLTADVEDLQIAGALAMGNFARNVAENCIHDFKGTISEKLFHMPPQHASGGGLKKGILGKRKRIGQRRIYKPAIAKKRVLRHLLRSGVTRSSF</sequence>
<evidence type="ECO:0000313" key="7">
    <source>
        <dbReference type="EMBL" id="CAL4101912.1"/>
    </source>
</evidence>
<gene>
    <name evidence="7" type="ORF">MNOR_LOCUS17125</name>
</gene>
<feature type="non-terminal residue" evidence="7">
    <location>
        <position position="420"/>
    </location>
</feature>
<dbReference type="InterPro" id="IPR016024">
    <property type="entry name" value="ARM-type_fold"/>
</dbReference>
<proteinExistence type="predicted"/>
<dbReference type="GO" id="GO:0005783">
    <property type="term" value="C:endoplasmic reticulum"/>
    <property type="evidence" value="ECO:0007669"/>
    <property type="project" value="UniProtKB-SubCell"/>
</dbReference>
<comment type="caution">
    <text evidence="7">The sequence shown here is derived from an EMBL/GenBank/DDBJ whole genome shotgun (WGS) entry which is preliminary data.</text>
</comment>
<dbReference type="Proteomes" id="UP001497623">
    <property type="component" value="Unassembled WGS sequence"/>
</dbReference>
<organism evidence="7 8">
    <name type="scientific">Meganyctiphanes norvegica</name>
    <name type="common">Northern krill</name>
    <name type="synonym">Thysanopoda norvegica</name>
    <dbReference type="NCBI Taxonomy" id="48144"/>
    <lineage>
        <taxon>Eukaryota</taxon>
        <taxon>Metazoa</taxon>
        <taxon>Ecdysozoa</taxon>
        <taxon>Arthropoda</taxon>
        <taxon>Crustacea</taxon>
        <taxon>Multicrustacea</taxon>
        <taxon>Malacostraca</taxon>
        <taxon>Eumalacostraca</taxon>
        <taxon>Eucarida</taxon>
        <taxon>Euphausiacea</taxon>
        <taxon>Euphausiidae</taxon>
        <taxon>Meganyctiphanes</taxon>
    </lineage>
</organism>
<evidence type="ECO:0000256" key="4">
    <source>
        <dbReference type="ARBA" id="ARBA00022490"/>
    </source>
</evidence>
<dbReference type="SMART" id="SM00185">
    <property type="entry name" value="ARM"/>
    <property type="match status" value="3"/>
</dbReference>
<dbReference type="Gene3D" id="1.25.10.10">
    <property type="entry name" value="Leucine-rich Repeat Variant"/>
    <property type="match status" value="1"/>
</dbReference>
<dbReference type="PANTHER" id="PTHR10957">
    <property type="entry name" value="RAP1 GTPASE-GDP DISSOCIATION STIMULATOR 1"/>
    <property type="match status" value="1"/>
</dbReference>
<evidence type="ECO:0000313" key="8">
    <source>
        <dbReference type="Proteomes" id="UP001497623"/>
    </source>
</evidence>
<dbReference type="InterPro" id="IPR040144">
    <property type="entry name" value="RAP1GDS1"/>
</dbReference>
<keyword evidence="8" id="KW-1185">Reference proteome</keyword>
<keyword evidence="6" id="KW-0496">Mitochondrion</keyword>
<dbReference type="GO" id="GO:0005829">
    <property type="term" value="C:cytosol"/>
    <property type="evidence" value="ECO:0007669"/>
    <property type="project" value="UniProtKB-SubCell"/>
</dbReference>
<protein>
    <submittedName>
        <fullName evidence="7">Uncharacterized protein</fullName>
    </submittedName>
</protein>
<keyword evidence="5" id="KW-0256">Endoplasmic reticulum</keyword>
<comment type="subcellular location">
    <subcellularLocation>
        <location evidence="3">Cytoplasm</location>
        <location evidence="3">Cytosol</location>
    </subcellularLocation>
    <subcellularLocation>
        <location evidence="2">Endoplasmic reticulum</location>
    </subcellularLocation>
    <subcellularLocation>
        <location evidence="1">Mitochondrion</location>
    </subcellularLocation>
</comment>